<dbReference type="EMBL" id="AAQJ02000001">
    <property type="protein sequence ID" value="EDP46433.1"/>
    <property type="molecule type" value="Genomic_DNA"/>
</dbReference>
<keyword evidence="2" id="KW-1185">Reference proteome</keyword>
<organism evidence="1 2">
    <name type="scientific">Rickettsiella grylli</name>
    <dbReference type="NCBI Taxonomy" id="59196"/>
    <lineage>
        <taxon>Bacteria</taxon>
        <taxon>Pseudomonadati</taxon>
        <taxon>Pseudomonadota</taxon>
        <taxon>Gammaproteobacteria</taxon>
        <taxon>Legionellales</taxon>
        <taxon>Coxiellaceae</taxon>
        <taxon>Rickettsiella</taxon>
    </lineage>
</organism>
<dbReference type="OrthoDB" id="5659972at2"/>
<evidence type="ECO:0008006" key="3">
    <source>
        <dbReference type="Google" id="ProtNLM"/>
    </source>
</evidence>
<dbReference type="Proteomes" id="UP000054075">
    <property type="component" value="Unassembled WGS sequence"/>
</dbReference>
<dbReference type="AlphaFoldDB" id="A8PMU9"/>
<evidence type="ECO:0000313" key="1">
    <source>
        <dbReference type="EMBL" id="EDP46433.1"/>
    </source>
</evidence>
<proteinExistence type="predicted"/>
<name>A8PMU9_9COXI</name>
<comment type="caution">
    <text evidence="1">The sequence shown here is derived from an EMBL/GenBank/DDBJ whole genome shotgun (WGS) entry which is preliminary data.</text>
</comment>
<accession>A8PMU9</accession>
<protein>
    <recommendedName>
        <fullName evidence="3">Ankyrin repeat protein</fullName>
    </recommendedName>
</protein>
<sequence>MYVFLKKVRLINTTYVFDPALNLNQCFKNTPPLTATLNEIPELTTTWLTDLENECRKINPSLEKNIFFKHIGPDARYPFKRLLKNQLAFLYHRIIGNFNQQCSPLEKKWVEIILIALTEDIQLCTPGFHIRVNKLVHLLDVPQNLDQLLYLARKSIVQTIASYFADIVHTCYQVHVVNRVHRIAKKEGLAIEPFFQNDPYKSLLSGITIREYLKNQFPIHYTAFKIPFLLAEQLEALLSQQRYCGPQETGYAIGPAEEMRDIIHIFLNDNPIETHHPFSPFFILDKVDEFGEPTRIYDINWPIIRQLFFQKLNREGYFTTEPQIVTLVDYAYYHALVPEKANLATENQCIYYYLNEKNDDALLEDLSFIYNKFPEYWCKLIQNPLIVNSIDNFFSYLKQQSYCFDDKTSFFKKIRLTYILFFTQNKSTILQKIYTSTKEGIVINHYFLLKAVRYRPEIINYFFNFLFFNELNAHQLFLDLLSIQNAEGSTLLMLSGQYHAETLQFILNLLNQHIYRFEKEKIVKLFLIKQSYGHCFTSLVARYQPNTLKFILDFFKKNSAYFDKNAIEKIFNPDHYSHLNFLTLLVRYQTENEINHYLDFINQKFNDSKNKKWLELVLNDSIGDLLYWGARSYSNTLRSYLNFLYQHSHHIDPSFLLRSIFLPRSNTKRICLHAAVHQPNNLALLLQFFQGNQFKRNYLAIRNLFLIQNVEGYNAFMLATHYQPKAFKLIFDFIQFQTQIFDSNTLKKIFLQQNKNGWNSLGASFNNPDSLQLILTFIANRFTQKTVKEIIFQENKNGYTCLHLAARFQPESTQIILNFIRQHIDSFYHELEQLLLIHEKDERNLLRLSLNYQPDSAIHFLNFFNDTLDYFGKLKNNAIFKQFICKTFFLIHDHAIIQKTLYLHNELFVDHFYKIAWDKKTLRYCSGFFPLKKHMNKQLESATQAFKDLLKKEFTLHDLKALKTKYPEVAHAELGQFYHPLSQLIENNFKEITSSESDCKNTHRPYRL</sequence>
<evidence type="ECO:0000313" key="2">
    <source>
        <dbReference type="Proteomes" id="UP000054075"/>
    </source>
</evidence>
<reference evidence="1" key="1">
    <citation type="submission" date="2006-04" db="EMBL/GenBank/DDBJ databases">
        <authorList>
            <person name="Seshadri R."/>
            <person name="Federici B.A."/>
        </authorList>
    </citation>
    <scope>NUCLEOTIDE SEQUENCE [LARGE SCALE GENOMIC DNA]</scope>
</reference>
<dbReference type="RefSeq" id="WP_006035411.1">
    <property type="nucleotide sequence ID" value="NZ_AAQJ02000001.1"/>
</dbReference>
<gene>
    <name evidence="1" type="ORF">RICGR_0834</name>
</gene>
<reference evidence="1" key="2">
    <citation type="submission" date="2007-10" db="EMBL/GenBank/DDBJ databases">
        <authorList>
            <person name="Myers G.S."/>
        </authorList>
    </citation>
    <scope>NUCLEOTIDE SEQUENCE [LARGE SCALE GENOMIC DNA]</scope>
</reference>